<dbReference type="Gene3D" id="2.60.40.790">
    <property type="match status" value="1"/>
</dbReference>
<protein>
    <recommendedName>
        <fullName evidence="3">HSP20-like chaperone</fullName>
    </recommendedName>
</protein>
<feature type="region of interest" description="Disordered" evidence="1">
    <location>
        <begin position="171"/>
        <end position="223"/>
    </location>
</feature>
<evidence type="ECO:0000313" key="2">
    <source>
        <dbReference type="EMBL" id="OUS43443.1"/>
    </source>
</evidence>
<dbReference type="EMBL" id="KZ155832">
    <property type="protein sequence ID" value="OUS43443.1"/>
    <property type="molecule type" value="Genomic_DNA"/>
</dbReference>
<feature type="compositionally biased region" description="Acidic residues" evidence="1">
    <location>
        <begin position="51"/>
        <end position="62"/>
    </location>
</feature>
<name>A0A1Y5I5R9_OSTTA</name>
<feature type="compositionally biased region" description="Basic and acidic residues" evidence="1">
    <location>
        <begin position="190"/>
        <end position="203"/>
    </location>
</feature>
<proteinExistence type="predicted"/>
<sequence>MVDYSRFDAIELSSEDEAETRGRRGAPTVTKLKGAHRITFGGGGDATATPIEDDDVEGDVDDAAGRRGPAVDASARDDPGHRAGASDARADEGRSTKPTSDAPPTARDWSSVVAKLIRNGARVEGGSDGVGEYFWCQDAREATVSVVVRPGVRARDVRVRCTSTDVEIGVVGGSDRSSSSSTSDVVFSEKWAHEIDPEPRDANDSDDASEPPQFGDWEITDFEGTGPNARRIVRVTVRKKGSDMLTHWWRACVRGGPEVDPATFADRSAGKANEAKRAWEEAQRMFRERVKNRKQVEVDVPGSDDE</sequence>
<feature type="compositionally biased region" description="Low complexity" evidence="1">
    <location>
        <begin position="173"/>
        <end position="188"/>
    </location>
</feature>
<feature type="region of interest" description="Disordered" evidence="1">
    <location>
        <begin position="1"/>
        <end position="108"/>
    </location>
</feature>
<gene>
    <name evidence="2" type="ORF">BE221DRAFT_194880</name>
</gene>
<dbReference type="AlphaFoldDB" id="A0A1Y5I5R9"/>
<dbReference type="Proteomes" id="UP000195557">
    <property type="component" value="Unassembled WGS sequence"/>
</dbReference>
<reference evidence="2" key="1">
    <citation type="submission" date="2017-04" db="EMBL/GenBank/DDBJ databases">
        <title>Population genomics of picophytoplankton unveils novel chromosome hypervariability.</title>
        <authorList>
            <consortium name="DOE Joint Genome Institute"/>
            <person name="Blanc-Mathieu R."/>
            <person name="Krasovec M."/>
            <person name="Hebrard M."/>
            <person name="Yau S."/>
            <person name="Desgranges E."/>
            <person name="Martin J."/>
            <person name="Schackwitz W."/>
            <person name="Kuo A."/>
            <person name="Salin G."/>
            <person name="Donnadieu C."/>
            <person name="Desdevises Y."/>
            <person name="Sanchez-Ferandin S."/>
            <person name="Moreau H."/>
            <person name="Rivals E."/>
            <person name="Grigoriev I.V."/>
            <person name="Grimsley N."/>
            <person name="Eyre-Walker A."/>
            <person name="Piganeau G."/>
        </authorList>
    </citation>
    <scope>NUCLEOTIDE SEQUENCE [LARGE SCALE GENOMIC DNA]</scope>
    <source>
        <strain evidence="2">RCC 1115</strain>
    </source>
</reference>
<organism evidence="2">
    <name type="scientific">Ostreococcus tauri</name>
    <name type="common">Marine green alga</name>
    <dbReference type="NCBI Taxonomy" id="70448"/>
    <lineage>
        <taxon>Eukaryota</taxon>
        <taxon>Viridiplantae</taxon>
        <taxon>Chlorophyta</taxon>
        <taxon>Mamiellophyceae</taxon>
        <taxon>Mamiellales</taxon>
        <taxon>Bathycoccaceae</taxon>
        <taxon>Ostreococcus</taxon>
    </lineage>
</organism>
<dbReference type="InterPro" id="IPR008978">
    <property type="entry name" value="HSP20-like_chaperone"/>
</dbReference>
<evidence type="ECO:0008006" key="3">
    <source>
        <dbReference type="Google" id="ProtNLM"/>
    </source>
</evidence>
<dbReference type="SUPFAM" id="SSF49764">
    <property type="entry name" value="HSP20-like chaperones"/>
    <property type="match status" value="1"/>
</dbReference>
<evidence type="ECO:0000256" key="1">
    <source>
        <dbReference type="SAM" id="MobiDB-lite"/>
    </source>
</evidence>
<accession>A0A1Y5I5R9</accession>